<evidence type="ECO:0000313" key="1">
    <source>
        <dbReference type="EMBL" id="EAX89520.1"/>
    </source>
</evidence>
<proteinExistence type="predicted"/>
<accession>A2FZZ8</accession>
<dbReference type="VEuPathDB" id="TrichDB:TVAG_372320"/>
<dbReference type="SUPFAM" id="SSF52058">
    <property type="entry name" value="L domain-like"/>
    <property type="match status" value="1"/>
</dbReference>
<dbReference type="RefSeq" id="XP_001302450.1">
    <property type="nucleotide sequence ID" value="XM_001302449.1"/>
</dbReference>
<dbReference type="VEuPathDB" id="TrichDB:TVAGG3_1038150"/>
<dbReference type="KEGG" id="tva:4747191"/>
<reference evidence="1" key="2">
    <citation type="journal article" date="2007" name="Science">
        <title>Draft genome sequence of the sexually transmitted pathogen Trichomonas vaginalis.</title>
        <authorList>
            <person name="Carlton J.M."/>
            <person name="Hirt R.P."/>
            <person name="Silva J.C."/>
            <person name="Delcher A.L."/>
            <person name="Schatz M."/>
            <person name="Zhao Q."/>
            <person name="Wortman J.R."/>
            <person name="Bidwell S.L."/>
            <person name="Alsmark U.C.M."/>
            <person name="Besteiro S."/>
            <person name="Sicheritz-Ponten T."/>
            <person name="Noel C.J."/>
            <person name="Dacks J.B."/>
            <person name="Foster P.G."/>
            <person name="Simillion C."/>
            <person name="Van de Peer Y."/>
            <person name="Miranda-Saavedra D."/>
            <person name="Barton G.J."/>
            <person name="Westrop G.D."/>
            <person name="Mueller S."/>
            <person name="Dessi D."/>
            <person name="Fiori P.L."/>
            <person name="Ren Q."/>
            <person name="Paulsen I."/>
            <person name="Zhang H."/>
            <person name="Bastida-Corcuera F.D."/>
            <person name="Simoes-Barbosa A."/>
            <person name="Brown M.T."/>
            <person name="Hayes R.D."/>
            <person name="Mukherjee M."/>
            <person name="Okumura C.Y."/>
            <person name="Schneider R."/>
            <person name="Smith A.J."/>
            <person name="Vanacova S."/>
            <person name="Villalvazo M."/>
            <person name="Haas B.J."/>
            <person name="Pertea M."/>
            <person name="Feldblyum T.V."/>
            <person name="Utterback T.R."/>
            <person name="Shu C.L."/>
            <person name="Osoegawa K."/>
            <person name="de Jong P.J."/>
            <person name="Hrdy I."/>
            <person name="Horvathova L."/>
            <person name="Zubacova Z."/>
            <person name="Dolezal P."/>
            <person name="Malik S.B."/>
            <person name="Logsdon J.M. Jr."/>
            <person name="Henze K."/>
            <person name="Gupta A."/>
            <person name="Wang C.C."/>
            <person name="Dunne R.L."/>
            <person name="Upcroft J.A."/>
            <person name="Upcroft P."/>
            <person name="White O."/>
            <person name="Salzberg S.L."/>
            <person name="Tang P."/>
            <person name="Chiu C.-H."/>
            <person name="Lee Y.-S."/>
            <person name="Embley T.M."/>
            <person name="Coombs G.H."/>
            <person name="Mottram J.C."/>
            <person name="Tachezy J."/>
            <person name="Fraser-Liggett C.M."/>
            <person name="Johnson P.J."/>
        </authorList>
    </citation>
    <scope>NUCLEOTIDE SEQUENCE [LARGE SCALE GENOMIC DNA]</scope>
    <source>
        <strain evidence="1">G3</strain>
    </source>
</reference>
<organism evidence="1 2">
    <name type="scientific">Trichomonas vaginalis (strain ATCC PRA-98 / G3)</name>
    <dbReference type="NCBI Taxonomy" id="412133"/>
    <lineage>
        <taxon>Eukaryota</taxon>
        <taxon>Metamonada</taxon>
        <taxon>Parabasalia</taxon>
        <taxon>Trichomonadida</taxon>
        <taxon>Trichomonadidae</taxon>
        <taxon>Trichomonas</taxon>
    </lineage>
</organism>
<dbReference type="Gene3D" id="3.80.10.10">
    <property type="entry name" value="Ribonuclease Inhibitor"/>
    <property type="match status" value="1"/>
</dbReference>
<keyword evidence="2" id="KW-1185">Reference proteome</keyword>
<dbReference type="InterPro" id="IPR032675">
    <property type="entry name" value="LRR_dom_sf"/>
</dbReference>
<dbReference type="EMBL" id="DS114193">
    <property type="protein sequence ID" value="EAX89520.1"/>
    <property type="molecule type" value="Genomic_DNA"/>
</dbReference>
<gene>
    <name evidence="1" type="ORF">TVAG_372320</name>
</gene>
<evidence type="ECO:0008006" key="3">
    <source>
        <dbReference type="Google" id="ProtNLM"/>
    </source>
</evidence>
<reference evidence="1" key="1">
    <citation type="submission" date="2006-10" db="EMBL/GenBank/DDBJ databases">
        <authorList>
            <person name="Amadeo P."/>
            <person name="Zhao Q."/>
            <person name="Wortman J."/>
            <person name="Fraser-Liggett C."/>
            <person name="Carlton J."/>
        </authorList>
    </citation>
    <scope>NUCLEOTIDE SEQUENCE</scope>
    <source>
        <strain evidence="1">G3</strain>
    </source>
</reference>
<dbReference type="Proteomes" id="UP000001542">
    <property type="component" value="Unassembled WGS sequence"/>
</dbReference>
<dbReference type="Pfam" id="PF13306">
    <property type="entry name" value="LRR_5"/>
    <property type="match status" value="1"/>
</dbReference>
<name>A2FZZ8_TRIV3</name>
<protein>
    <recommendedName>
        <fullName evidence="3">Surface antigen BspA-like</fullName>
    </recommendedName>
</protein>
<dbReference type="AlphaFoldDB" id="A2FZZ8"/>
<evidence type="ECO:0000313" key="2">
    <source>
        <dbReference type="Proteomes" id="UP000001542"/>
    </source>
</evidence>
<dbReference type="InterPro" id="IPR026906">
    <property type="entry name" value="LRR_5"/>
</dbReference>
<dbReference type="SMR" id="A2FZZ8"/>
<dbReference type="InParanoid" id="A2FZZ8"/>
<sequence>MFKSIFWNSLIFKPIHLNTENEEIRTLTITQTNGFSQETVDKIINQNYNKILINSHDVSLREFEGFNYISEFEISESSSNNIPKNLFSGNSKIKKVILPPQITQIDQFAFAYSTLQEINLENVLIIKENAFDSCLQLTTINLDLMDVPN</sequence>